<evidence type="ECO:0000313" key="1">
    <source>
        <dbReference type="EMBL" id="PWA34296.1"/>
    </source>
</evidence>
<comment type="caution">
    <text evidence="1">The sequence shown here is derived from an EMBL/GenBank/DDBJ whole genome shotgun (WGS) entry which is preliminary data.</text>
</comment>
<organism evidence="1 2">
    <name type="scientific">Artemisia annua</name>
    <name type="common">Sweet wormwood</name>
    <dbReference type="NCBI Taxonomy" id="35608"/>
    <lineage>
        <taxon>Eukaryota</taxon>
        <taxon>Viridiplantae</taxon>
        <taxon>Streptophyta</taxon>
        <taxon>Embryophyta</taxon>
        <taxon>Tracheophyta</taxon>
        <taxon>Spermatophyta</taxon>
        <taxon>Magnoliopsida</taxon>
        <taxon>eudicotyledons</taxon>
        <taxon>Gunneridae</taxon>
        <taxon>Pentapetalae</taxon>
        <taxon>asterids</taxon>
        <taxon>campanulids</taxon>
        <taxon>Asterales</taxon>
        <taxon>Asteraceae</taxon>
        <taxon>Asteroideae</taxon>
        <taxon>Anthemideae</taxon>
        <taxon>Artemisiinae</taxon>
        <taxon>Artemisia</taxon>
    </lineage>
</organism>
<gene>
    <name evidence="1" type="ORF">CTI12_AA620450</name>
</gene>
<accession>A0A2U1KC03</accession>
<dbReference type="EMBL" id="PKPP01023083">
    <property type="protein sequence ID" value="PWA34296.1"/>
    <property type="molecule type" value="Genomic_DNA"/>
</dbReference>
<dbReference type="AlphaFoldDB" id="A0A2U1KC03"/>
<evidence type="ECO:0000313" key="2">
    <source>
        <dbReference type="Proteomes" id="UP000245207"/>
    </source>
</evidence>
<proteinExistence type="predicted"/>
<reference evidence="1 2" key="1">
    <citation type="journal article" date="2018" name="Mol. Plant">
        <title>The genome of Artemisia annua provides insight into the evolution of Asteraceae family and artemisinin biosynthesis.</title>
        <authorList>
            <person name="Shen Q."/>
            <person name="Zhang L."/>
            <person name="Liao Z."/>
            <person name="Wang S."/>
            <person name="Yan T."/>
            <person name="Shi P."/>
            <person name="Liu M."/>
            <person name="Fu X."/>
            <person name="Pan Q."/>
            <person name="Wang Y."/>
            <person name="Lv Z."/>
            <person name="Lu X."/>
            <person name="Zhang F."/>
            <person name="Jiang W."/>
            <person name="Ma Y."/>
            <person name="Chen M."/>
            <person name="Hao X."/>
            <person name="Li L."/>
            <person name="Tang Y."/>
            <person name="Lv G."/>
            <person name="Zhou Y."/>
            <person name="Sun X."/>
            <person name="Brodelius P.E."/>
            <person name="Rose J.K.C."/>
            <person name="Tang K."/>
        </authorList>
    </citation>
    <scope>NUCLEOTIDE SEQUENCE [LARGE SCALE GENOMIC DNA]</scope>
    <source>
        <strain evidence="2">cv. Huhao1</strain>
        <tissue evidence="1">Leaf</tissue>
    </source>
</reference>
<protein>
    <submittedName>
        <fullName evidence="1">Uncharacterized protein</fullName>
    </submittedName>
</protein>
<keyword evidence="2" id="KW-1185">Reference proteome</keyword>
<sequence length="119" mass="12446">MEGQYSKDEVPVKSKQAFRVENIVASSTSPLLEPILDDEKAAGSCDNDTNGATALEATETTLDDDPLSSNVLSKVAAVSDGIETNVAAGMSKETTCLDRDNGGSRIINPVIMETNAPAD</sequence>
<name>A0A2U1KC03_ARTAN</name>
<dbReference type="Proteomes" id="UP000245207">
    <property type="component" value="Unassembled WGS sequence"/>
</dbReference>